<feature type="region of interest" description="Disordered" evidence="6">
    <location>
        <begin position="145"/>
        <end position="164"/>
    </location>
</feature>
<reference evidence="9 10" key="1">
    <citation type="journal article" date="2024" name="Nat. Commun.">
        <title>Phylogenomics reveals the evolutionary origins of lichenization in chlorophyte algae.</title>
        <authorList>
            <person name="Puginier C."/>
            <person name="Libourel C."/>
            <person name="Otte J."/>
            <person name="Skaloud P."/>
            <person name="Haon M."/>
            <person name="Grisel S."/>
            <person name="Petersen M."/>
            <person name="Berrin J.G."/>
            <person name="Delaux P.M."/>
            <person name="Dal Grande F."/>
            <person name="Keller J."/>
        </authorList>
    </citation>
    <scope>NUCLEOTIDE SEQUENCE [LARGE SCALE GENOMIC DNA]</scope>
    <source>
        <strain evidence="9 10">SAG 2043</strain>
    </source>
</reference>
<dbReference type="GO" id="GO:0016491">
    <property type="term" value="F:oxidoreductase activity"/>
    <property type="evidence" value="ECO:0007669"/>
    <property type="project" value="UniProtKB-KW"/>
</dbReference>
<protein>
    <recommendedName>
        <fullName evidence="8">FAD-binding FR-type domain-containing protein</fullName>
    </recommendedName>
</protein>
<dbReference type="PROSITE" id="PS51384">
    <property type="entry name" value="FAD_FR"/>
    <property type="match status" value="1"/>
</dbReference>
<dbReference type="SUPFAM" id="SSF52343">
    <property type="entry name" value="Ferredoxin reductase-like, C-terminal NADP-linked domain"/>
    <property type="match status" value="1"/>
</dbReference>
<evidence type="ECO:0000256" key="6">
    <source>
        <dbReference type="SAM" id="MobiDB-lite"/>
    </source>
</evidence>
<feature type="transmembrane region" description="Helical" evidence="7">
    <location>
        <begin position="89"/>
        <end position="110"/>
    </location>
</feature>
<keyword evidence="5 7" id="KW-0472">Membrane</keyword>
<evidence type="ECO:0000256" key="7">
    <source>
        <dbReference type="SAM" id="Phobius"/>
    </source>
</evidence>
<dbReference type="GO" id="GO:0005886">
    <property type="term" value="C:plasma membrane"/>
    <property type="evidence" value="ECO:0007669"/>
    <property type="project" value="TreeGrafter"/>
</dbReference>
<feature type="compositionally biased region" description="Low complexity" evidence="6">
    <location>
        <begin position="509"/>
        <end position="530"/>
    </location>
</feature>
<evidence type="ECO:0000256" key="1">
    <source>
        <dbReference type="ARBA" id="ARBA00004141"/>
    </source>
</evidence>
<dbReference type="InterPro" id="IPR039261">
    <property type="entry name" value="FNR_nucleotide-bd"/>
</dbReference>
<comment type="subcellular location">
    <subcellularLocation>
        <location evidence="1">Membrane</location>
        <topology evidence="1">Multi-pass membrane protein</topology>
    </subcellularLocation>
</comment>
<dbReference type="InterPro" id="IPR017927">
    <property type="entry name" value="FAD-bd_FR_type"/>
</dbReference>
<feature type="domain" description="FAD-binding FR-type" evidence="8">
    <location>
        <begin position="232"/>
        <end position="344"/>
    </location>
</feature>
<dbReference type="Pfam" id="PF08022">
    <property type="entry name" value="FAD_binding_8"/>
    <property type="match status" value="1"/>
</dbReference>
<gene>
    <name evidence="9" type="ORF">WJX72_008325</name>
</gene>
<dbReference type="PRINTS" id="PR00410">
    <property type="entry name" value="PHEHYDRXLASE"/>
</dbReference>
<dbReference type="Pfam" id="PF08030">
    <property type="entry name" value="NAD_binding_6"/>
    <property type="match status" value="1"/>
</dbReference>
<dbReference type="InterPro" id="IPR013112">
    <property type="entry name" value="FAD-bd_8"/>
</dbReference>
<evidence type="ECO:0000256" key="2">
    <source>
        <dbReference type="ARBA" id="ARBA00022692"/>
    </source>
</evidence>
<dbReference type="SUPFAM" id="SSF63380">
    <property type="entry name" value="Riboflavin synthase domain-like"/>
    <property type="match status" value="1"/>
</dbReference>
<dbReference type="Proteomes" id="UP001489004">
    <property type="component" value="Unassembled WGS sequence"/>
</dbReference>
<evidence type="ECO:0000259" key="8">
    <source>
        <dbReference type="PROSITE" id="PS51384"/>
    </source>
</evidence>
<dbReference type="SFLD" id="SFLDS00052">
    <property type="entry name" value="Ferric_Reductase_Domain"/>
    <property type="match status" value="1"/>
</dbReference>
<dbReference type="PANTHER" id="PTHR11972">
    <property type="entry name" value="NADPH OXIDASE"/>
    <property type="match status" value="1"/>
</dbReference>
<feature type="transmembrane region" description="Helical" evidence="7">
    <location>
        <begin position="199"/>
        <end position="230"/>
    </location>
</feature>
<dbReference type="Pfam" id="PF01794">
    <property type="entry name" value="Ferric_reduct"/>
    <property type="match status" value="1"/>
</dbReference>
<dbReference type="CDD" id="cd06186">
    <property type="entry name" value="NOX_Duox_like_FAD_NADP"/>
    <property type="match status" value="1"/>
</dbReference>
<sequence>MEIHTSPSQRTWTPHIDSWTELPIKPLRRLPPRYYSWRWQLWRPFRYRLLSGRCSLGALLMVLVISAATVGFCVATWNNVTGSGNPPAILLLLTWTLAAHSSIWTLLMGLPFERAIGWHQFTVWLALASGVYHGVVAERGWWKPQADGQGGPQANSQGGRGTQGDRQHLVTGWILFGLICGMVATSLPPIRRRLWNAFYYTHVLLSLVIIVVGIVHSASLILGGVALWAIDVLYRRFYVAGHACPQEATIQRLDADVVRVSFPKTDTFEYSGGQYVFLQVPGVSRLEWHPFSISSHPQSDTVMLHVRALGDWTRKLLKVAPAATEAPQQIRVHIEGPYGSPQMDLSTPRYQIFLLVSGGIGITPMQSTVNDLLAQQQQGRPIKKIWFIWSVRDRAMISHFMQGHSPKRKAGPPPTRLPRSFVPDLVTEDVESMQPPPEVADPADAAASSTILQAQYHLTQVRDAAQFDEAGIRPEEQPNVTFGRPNLPELFAKISAMAQELGEKHVATLSSPSCHPESSPSSSSFPLRSRPPLSAACLGTAVHLLHKQEGGVLGTSLPASKCRTSP</sequence>
<dbReference type="Gene3D" id="3.40.50.80">
    <property type="entry name" value="Nucleotide-binding domain of ferredoxin-NADP reductase (FNR) module"/>
    <property type="match status" value="1"/>
</dbReference>
<evidence type="ECO:0000256" key="4">
    <source>
        <dbReference type="ARBA" id="ARBA00023002"/>
    </source>
</evidence>
<feature type="region of interest" description="Disordered" evidence="6">
    <location>
        <begin position="508"/>
        <end position="530"/>
    </location>
</feature>
<keyword evidence="4" id="KW-0560">Oxidoreductase</keyword>
<feature type="transmembrane region" description="Helical" evidence="7">
    <location>
        <begin position="56"/>
        <end position="77"/>
    </location>
</feature>
<dbReference type="Gene3D" id="2.40.30.10">
    <property type="entry name" value="Translation factors"/>
    <property type="match status" value="1"/>
</dbReference>
<evidence type="ECO:0000256" key="3">
    <source>
        <dbReference type="ARBA" id="ARBA00022989"/>
    </source>
</evidence>
<name>A0AAW1P4X7_9CHLO</name>
<accession>A0AAW1P4X7</accession>
<dbReference type="SFLD" id="SFLDG01168">
    <property type="entry name" value="Ferric_reductase_subgroup_(FRE"/>
    <property type="match status" value="1"/>
</dbReference>
<keyword evidence="2 7" id="KW-0812">Transmembrane</keyword>
<keyword evidence="10" id="KW-1185">Reference proteome</keyword>
<dbReference type="EMBL" id="JALJOR010000018">
    <property type="protein sequence ID" value="KAK9804347.1"/>
    <property type="molecule type" value="Genomic_DNA"/>
</dbReference>
<keyword evidence="3 7" id="KW-1133">Transmembrane helix</keyword>
<evidence type="ECO:0000313" key="9">
    <source>
        <dbReference type="EMBL" id="KAK9804347.1"/>
    </source>
</evidence>
<dbReference type="InterPro" id="IPR013121">
    <property type="entry name" value="Fe_red_NAD-bd_6"/>
</dbReference>
<organism evidence="9 10">
    <name type="scientific">[Myrmecia] bisecta</name>
    <dbReference type="NCBI Taxonomy" id="41462"/>
    <lineage>
        <taxon>Eukaryota</taxon>
        <taxon>Viridiplantae</taxon>
        <taxon>Chlorophyta</taxon>
        <taxon>core chlorophytes</taxon>
        <taxon>Trebouxiophyceae</taxon>
        <taxon>Trebouxiales</taxon>
        <taxon>Trebouxiaceae</taxon>
        <taxon>Myrmecia</taxon>
    </lineage>
</organism>
<dbReference type="PANTHER" id="PTHR11972:SF55">
    <property type="entry name" value="FERRIC REDUCTASE"/>
    <property type="match status" value="1"/>
</dbReference>
<dbReference type="InterPro" id="IPR017938">
    <property type="entry name" value="Riboflavin_synthase-like_b-brl"/>
</dbReference>
<feature type="transmembrane region" description="Helical" evidence="7">
    <location>
        <begin position="169"/>
        <end position="187"/>
    </location>
</feature>
<dbReference type="InterPro" id="IPR013130">
    <property type="entry name" value="Fe3_Rdtase_TM_dom"/>
</dbReference>
<evidence type="ECO:0000256" key="5">
    <source>
        <dbReference type="ARBA" id="ARBA00023136"/>
    </source>
</evidence>
<comment type="caution">
    <text evidence="9">The sequence shown here is derived from an EMBL/GenBank/DDBJ whole genome shotgun (WGS) entry which is preliminary data.</text>
</comment>
<dbReference type="InterPro" id="IPR050369">
    <property type="entry name" value="RBOH/FRE"/>
</dbReference>
<dbReference type="AlphaFoldDB" id="A0AAW1P4X7"/>
<proteinExistence type="predicted"/>
<evidence type="ECO:0000313" key="10">
    <source>
        <dbReference type="Proteomes" id="UP001489004"/>
    </source>
</evidence>